<feature type="region of interest" description="Disordered" evidence="2">
    <location>
        <begin position="20"/>
        <end position="90"/>
    </location>
</feature>
<feature type="compositionally biased region" description="Basic and acidic residues" evidence="2">
    <location>
        <begin position="136"/>
        <end position="155"/>
    </location>
</feature>
<evidence type="ECO:0000256" key="1">
    <source>
        <dbReference type="ARBA" id="ARBA00022737"/>
    </source>
</evidence>
<dbReference type="Gene3D" id="2.20.110.10">
    <property type="entry name" value="Histone H3 K4-specific methyltransferase SET7/9 N-terminal domain"/>
    <property type="match status" value="5"/>
</dbReference>
<dbReference type="Proteomes" id="UP000198406">
    <property type="component" value="Unassembled WGS sequence"/>
</dbReference>
<gene>
    <name evidence="3" type="ORF">FisN_14Lh305</name>
</gene>
<dbReference type="AlphaFoldDB" id="A0A1Z5JIS5"/>
<dbReference type="SUPFAM" id="SSF82185">
    <property type="entry name" value="Histone H3 K4-specific methyltransferase SET7/9 N-terminal domain"/>
    <property type="match status" value="2"/>
</dbReference>
<dbReference type="EMBL" id="BDSP01000071">
    <property type="protein sequence ID" value="GAX13678.1"/>
    <property type="molecule type" value="Genomic_DNA"/>
</dbReference>
<organism evidence="3 4">
    <name type="scientific">Fistulifera solaris</name>
    <name type="common">Oleaginous diatom</name>
    <dbReference type="NCBI Taxonomy" id="1519565"/>
    <lineage>
        <taxon>Eukaryota</taxon>
        <taxon>Sar</taxon>
        <taxon>Stramenopiles</taxon>
        <taxon>Ochrophyta</taxon>
        <taxon>Bacillariophyta</taxon>
        <taxon>Bacillariophyceae</taxon>
        <taxon>Bacillariophycidae</taxon>
        <taxon>Naviculales</taxon>
        <taxon>Naviculaceae</taxon>
        <taxon>Fistulifera</taxon>
    </lineage>
</organism>
<dbReference type="Pfam" id="PF02493">
    <property type="entry name" value="MORN"/>
    <property type="match status" value="8"/>
</dbReference>
<keyword evidence="1" id="KW-0677">Repeat</keyword>
<dbReference type="PANTHER" id="PTHR43215">
    <property type="entry name" value="RADIAL SPOKE HEAD 1 HOMOLOG"/>
    <property type="match status" value="1"/>
</dbReference>
<protein>
    <submittedName>
        <fullName evidence="3">Uncharacterized protein</fullName>
    </submittedName>
</protein>
<name>A0A1Z5JIS5_FISSO</name>
<feature type="compositionally biased region" description="Polar residues" evidence="2">
    <location>
        <begin position="29"/>
        <end position="67"/>
    </location>
</feature>
<dbReference type="PANTHER" id="PTHR43215:SF14">
    <property type="entry name" value="RADIAL SPOKE HEAD 1 HOMOLOG"/>
    <property type="match status" value="1"/>
</dbReference>
<evidence type="ECO:0000256" key="2">
    <source>
        <dbReference type="SAM" id="MobiDB-lite"/>
    </source>
</evidence>
<feature type="region of interest" description="Disordered" evidence="2">
    <location>
        <begin position="136"/>
        <end position="178"/>
    </location>
</feature>
<sequence>MVDASSMTMLHAADATLTAANENVDKLEPTNNPSFPQTPETKSIATAKSENTAKTAYTTDTDSSARQNKSDNKSFDEDDEEEEEKSTEVDAHFYPHYEIVSRWSDLTQKRLDLCRQRVDLEQRLFEFAELRQHRDRSEKTWHSFRDPREEEKHDPSAFFNGSLRQPEPTSPTTEKPSAYPTLCSVRWETVHFPDGQIYEGQVLVLLKRSQAEPDVEEKKSRRGLFGGGAKDKKSKQNAKIVTTTEWIRHGHGYNRWPDGQVYRGAWHWNSRHGRGTHAWPDGRTVTGSWQSGHLHGRIFFSWPDDSTFDGNSVLGKKHGRGVHTWNGGKRVYSGEYESGYEQGFGCLVEQEGGVDDESGSQIRYRGNFKAGRRHGYGVQVWSDKTYDGDWEANVVHGRGKLTWHSTGASYTGDFRAGRYHGMGSYQHPTGRKYVGQWYKGRKNGTGVQCWPNGAMYSGLYWRGKRHGYGGMVYADGSLYKGGWKKGRRSGFGINISSNGRVIHCGLWSNNQPVPLPEFPLKRPLFCKGSSADDQFLLFKTPSHAVSSWNEAEHALNRKFFPIDENTPVSRQLFAVL</sequence>
<keyword evidence="4" id="KW-1185">Reference proteome</keyword>
<dbReference type="InterPro" id="IPR003409">
    <property type="entry name" value="MORN"/>
</dbReference>
<proteinExistence type="predicted"/>
<feature type="region of interest" description="Disordered" evidence="2">
    <location>
        <begin position="211"/>
        <end position="237"/>
    </location>
</feature>
<dbReference type="InParanoid" id="A0A1Z5JIS5"/>
<dbReference type="GO" id="GO:0005829">
    <property type="term" value="C:cytosol"/>
    <property type="evidence" value="ECO:0007669"/>
    <property type="project" value="TreeGrafter"/>
</dbReference>
<evidence type="ECO:0000313" key="3">
    <source>
        <dbReference type="EMBL" id="GAX13678.1"/>
    </source>
</evidence>
<dbReference type="OrthoDB" id="43067at2759"/>
<feature type="compositionally biased region" description="Acidic residues" evidence="2">
    <location>
        <begin position="76"/>
        <end position="85"/>
    </location>
</feature>
<evidence type="ECO:0000313" key="4">
    <source>
        <dbReference type="Proteomes" id="UP000198406"/>
    </source>
</evidence>
<accession>A0A1Z5JIS5</accession>
<feature type="compositionally biased region" description="Low complexity" evidence="2">
    <location>
        <begin position="166"/>
        <end position="177"/>
    </location>
</feature>
<dbReference type="SMART" id="SM00698">
    <property type="entry name" value="MORN"/>
    <property type="match status" value="9"/>
</dbReference>
<comment type="caution">
    <text evidence="3">The sequence shown here is derived from an EMBL/GenBank/DDBJ whole genome shotgun (WGS) entry which is preliminary data.</text>
</comment>
<reference evidence="3 4" key="1">
    <citation type="journal article" date="2015" name="Plant Cell">
        <title>Oil accumulation by the oleaginous diatom Fistulifera solaris as revealed by the genome and transcriptome.</title>
        <authorList>
            <person name="Tanaka T."/>
            <person name="Maeda Y."/>
            <person name="Veluchamy A."/>
            <person name="Tanaka M."/>
            <person name="Abida H."/>
            <person name="Marechal E."/>
            <person name="Bowler C."/>
            <person name="Muto M."/>
            <person name="Sunaga Y."/>
            <person name="Tanaka M."/>
            <person name="Yoshino T."/>
            <person name="Taniguchi T."/>
            <person name="Fukuda Y."/>
            <person name="Nemoto M."/>
            <person name="Matsumoto M."/>
            <person name="Wong P.S."/>
            <person name="Aburatani S."/>
            <person name="Fujibuchi W."/>
        </authorList>
    </citation>
    <scope>NUCLEOTIDE SEQUENCE [LARGE SCALE GENOMIC DNA]</scope>
    <source>
        <strain evidence="3 4">JPCC DA0580</strain>
    </source>
</reference>